<comment type="similarity">
    <text evidence="2">Belongs to the 2H phosphoesterase superfamily. ThpR family.</text>
</comment>
<reference evidence="3 4" key="1">
    <citation type="submission" date="2021-08" db="EMBL/GenBank/DDBJ databases">
        <title>Comparative Genomics Analysis of the Genus Qipengyuania Reveals Extensive Genetic Diversity and Metabolic Versatility, Including the Description of Fifteen Novel Species.</title>
        <authorList>
            <person name="Liu Y."/>
        </authorList>
    </citation>
    <scope>NUCLEOTIDE SEQUENCE [LARGE SCALE GENOMIC DNA]</scope>
    <source>
        <strain evidence="3 4">1NDH1</strain>
    </source>
</reference>
<comment type="catalytic activity">
    <reaction evidence="2">
        <text>a 3'-end 2',3'-cyclophospho-ribonucleotide-RNA + H2O = a 3'-end 2'-phospho-ribonucleotide-RNA + H(+)</text>
        <dbReference type="Rhea" id="RHEA:11828"/>
        <dbReference type="Rhea" id="RHEA-COMP:10464"/>
        <dbReference type="Rhea" id="RHEA-COMP:17353"/>
        <dbReference type="ChEBI" id="CHEBI:15377"/>
        <dbReference type="ChEBI" id="CHEBI:15378"/>
        <dbReference type="ChEBI" id="CHEBI:83064"/>
        <dbReference type="ChEBI" id="CHEBI:173113"/>
        <dbReference type="EC" id="3.1.4.58"/>
    </reaction>
</comment>
<gene>
    <name evidence="3" type="primary">thpR</name>
    <name evidence="3" type="ORF">K3136_02405</name>
</gene>
<protein>
    <recommendedName>
        <fullName evidence="2">RNA 2',3'-cyclic phosphodiesterase</fullName>
        <shortName evidence="2">RNA 2',3'-CPDase</shortName>
        <ecNumber evidence="2">3.1.4.58</ecNumber>
    </recommendedName>
</protein>
<dbReference type="PANTHER" id="PTHR35561:SF1">
    <property type="entry name" value="RNA 2',3'-CYCLIC PHOSPHODIESTERASE"/>
    <property type="match status" value="1"/>
</dbReference>
<evidence type="ECO:0000256" key="2">
    <source>
        <dbReference type="HAMAP-Rule" id="MF_01940"/>
    </source>
</evidence>
<keyword evidence="1 2" id="KW-0378">Hydrolase</keyword>
<evidence type="ECO:0000313" key="3">
    <source>
        <dbReference type="EMBL" id="QZD95600.1"/>
    </source>
</evidence>
<feature type="short sequence motif" description="HXTX 1" evidence="2">
    <location>
        <begin position="38"/>
        <end position="41"/>
    </location>
</feature>
<accession>A0ABX9A2U8</accession>
<name>A0ABX9A2U8_9SPHN</name>
<dbReference type="Pfam" id="PF13563">
    <property type="entry name" value="2_5_RNA_ligase2"/>
    <property type="match status" value="1"/>
</dbReference>
<dbReference type="Proteomes" id="UP000824321">
    <property type="component" value="Chromosome"/>
</dbReference>
<dbReference type="EC" id="3.1.4.58" evidence="2"/>
<feature type="active site" description="Proton acceptor" evidence="2">
    <location>
        <position position="122"/>
    </location>
</feature>
<dbReference type="PANTHER" id="PTHR35561">
    <property type="entry name" value="RNA 2',3'-CYCLIC PHOSPHODIESTERASE"/>
    <property type="match status" value="1"/>
</dbReference>
<evidence type="ECO:0000313" key="4">
    <source>
        <dbReference type="Proteomes" id="UP000824321"/>
    </source>
</evidence>
<organism evidence="3 4">
    <name type="scientific">Qipengyuania gelatinilytica</name>
    <dbReference type="NCBI Taxonomy" id="2867231"/>
    <lineage>
        <taxon>Bacteria</taxon>
        <taxon>Pseudomonadati</taxon>
        <taxon>Pseudomonadota</taxon>
        <taxon>Alphaproteobacteria</taxon>
        <taxon>Sphingomonadales</taxon>
        <taxon>Erythrobacteraceae</taxon>
        <taxon>Qipengyuania</taxon>
    </lineage>
</organism>
<feature type="short sequence motif" description="HXTX 2" evidence="2">
    <location>
        <begin position="122"/>
        <end position="125"/>
    </location>
</feature>
<feature type="active site" description="Proton donor" evidence="2">
    <location>
        <position position="38"/>
    </location>
</feature>
<dbReference type="HAMAP" id="MF_01940">
    <property type="entry name" value="RNA_CPDase"/>
    <property type="match status" value="1"/>
</dbReference>
<dbReference type="SUPFAM" id="SSF55144">
    <property type="entry name" value="LigT-like"/>
    <property type="match status" value="1"/>
</dbReference>
<comment type="function">
    <text evidence="2">Hydrolyzes RNA 2',3'-cyclic phosphodiester to an RNA 2'-phosphomonoester.</text>
</comment>
<sequence>MTHRLFVAIRPPEAIRDALIDLMDGVDNARWQYEDQLHLTLRYVGETDPHTADDLVEALAEIRIEPFELRVSGVDFFERKGVPHTLWAGIAPSEPLLRLQRKVERACTSVGLAPETRKFAPHITMARLNASCGPSAPFLARNTGLSLGPWQVDDYILYESHLRPQGSLYEPIVTYRCKDP</sequence>
<keyword evidence="4" id="KW-1185">Reference proteome</keyword>
<dbReference type="NCBIfam" id="TIGR02258">
    <property type="entry name" value="2_5_ligase"/>
    <property type="match status" value="1"/>
</dbReference>
<dbReference type="InterPro" id="IPR009097">
    <property type="entry name" value="Cyclic_Pdiesterase"/>
</dbReference>
<proteinExistence type="inferred from homology"/>
<evidence type="ECO:0000256" key="1">
    <source>
        <dbReference type="ARBA" id="ARBA00022801"/>
    </source>
</evidence>
<dbReference type="Gene3D" id="3.90.1140.10">
    <property type="entry name" value="Cyclic phosphodiesterase"/>
    <property type="match status" value="1"/>
</dbReference>
<dbReference type="EMBL" id="CP081294">
    <property type="protein sequence ID" value="QZD95600.1"/>
    <property type="molecule type" value="Genomic_DNA"/>
</dbReference>
<dbReference type="RefSeq" id="WP_221431339.1">
    <property type="nucleotide sequence ID" value="NZ_CP081294.1"/>
</dbReference>
<dbReference type="InterPro" id="IPR004175">
    <property type="entry name" value="RNA_CPDase"/>
</dbReference>